<dbReference type="HOGENOM" id="CLU_2630287_0_0_11"/>
<protein>
    <recommendedName>
        <fullName evidence="4">Secreted protein</fullName>
    </recommendedName>
</protein>
<proteinExistence type="predicted"/>
<dbReference type="PATRIC" id="fig|1321816.3.peg.944"/>
<dbReference type="RefSeq" id="WP_021618195.1">
    <property type="nucleotide sequence ID" value="NZ_KE952645.1"/>
</dbReference>
<dbReference type="EMBL" id="AWSI01000033">
    <property type="protein sequence ID" value="ERH30444.1"/>
    <property type="molecule type" value="Genomic_DNA"/>
</dbReference>
<evidence type="ECO:0008006" key="4">
    <source>
        <dbReference type="Google" id="ProtNLM"/>
    </source>
</evidence>
<comment type="caution">
    <text evidence="2">The sequence shown here is derived from an EMBL/GenBank/DDBJ whole genome shotgun (WGS) entry which is preliminary data.</text>
</comment>
<organism evidence="2 3">
    <name type="scientific">Alloscardovia omnicolens F0580</name>
    <dbReference type="NCBI Taxonomy" id="1321816"/>
    <lineage>
        <taxon>Bacteria</taxon>
        <taxon>Bacillati</taxon>
        <taxon>Actinomycetota</taxon>
        <taxon>Actinomycetes</taxon>
        <taxon>Bifidobacteriales</taxon>
        <taxon>Bifidobacteriaceae</taxon>
        <taxon>Alloscardovia</taxon>
    </lineage>
</organism>
<keyword evidence="3" id="KW-1185">Reference proteome</keyword>
<accession>U1RA47</accession>
<dbReference type="GeneID" id="35869043"/>
<name>U1RA47_9BIFI</name>
<evidence type="ECO:0000313" key="2">
    <source>
        <dbReference type="EMBL" id="ERH30444.1"/>
    </source>
</evidence>
<evidence type="ECO:0000313" key="3">
    <source>
        <dbReference type="Proteomes" id="UP000016519"/>
    </source>
</evidence>
<feature type="signal peptide" evidence="1">
    <location>
        <begin position="1"/>
        <end position="36"/>
    </location>
</feature>
<feature type="chain" id="PRO_5004618720" description="Secreted protein" evidence="1">
    <location>
        <begin position="37"/>
        <end position="77"/>
    </location>
</feature>
<evidence type="ECO:0000256" key="1">
    <source>
        <dbReference type="SAM" id="SignalP"/>
    </source>
</evidence>
<gene>
    <name evidence="2" type="ORF">HMPREF9244_01069</name>
</gene>
<sequence>METHSLYTRMKRASFIAVFIFAVGSLALAGIAAAHADDSAQCVQPNSVELPSERTHGSDAHFGDMNYERFAQQVCSA</sequence>
<keyword evidence="1" id="KW-0732">Signal</keyword>
<dbReference type="Proteomes" id="UP000016519">
    <property type="component" value="Unassembled WGS sequence"/>
</dbReference>
<dbReference type="AlphaFoldDB" id="U1RA47"/>
<reference evidence="2 3" key="1">
    <citation type="submission" date="2013-08" db="EMBL/GenBank/DDBJ databases">
        <authorList>
            <person name="Weinstock G."/>
            <person name="Sodergren E."/>
            <person name="Wylie T."/>
            <person name="Fulton L."/>
            <person name="Fulton R."/>
            <person name="Fronick C."/>
            <person name="O'Laughlin M."/>
            <person name="Godfrey J."/>
            <person name="Miner T."/>
            <person name="Herter B."/>
            <person name="Appelbaum E."/>
            <person name="Cordes M."/>
            <person name="Lek S."/>
            <person name="Wollam A."/>
            <person name="Pepin K.H."/>
            <person name="Palsikar V.B."/>
            <person name="Mitreva M."/>
            <person name="Wilson R.K."/>
        </authorList>
    </citation>
    <scope>NUCLEOTIDE SEQUENCE [LARGE SCALE GENOMIC DNA]</scope>
    <source>
        <strain evidence="2 3">F0580</strain>
    </source>
</reference>